<gene>
    <name evidence="1" type="ORF">AAFF_G00357240</name>
</gene>
<evidence type="ECO:0000313" key="1">
    <source>
        <dbReference type="EMBL" id="KAJ8416436.1"/>
    </source>
</evidence>
<protein>
    <submittedName>
        <fullName evidence="1">Uncharacterized protein</fullName>
    </submittedName>
</protein>
<dbReference type="Proteomes" id="UP001221898">
    <property type="component" value="Unassembled WGS sequence"/>
</dbReference>
<dbReference type="AlphaFoldDB" id="A0AAD7TA90"/>
<name>A0AAD7TA90_9TELE</name>
<proteinExistence type="predicted"/>
<dbReference type="EMBL" id="JAINUG010000006">
    <property type="protein sequence ID" value="KAJ8416436.1"/>
    <property type="molecule type" value="Genomic_DNA"/>
</dbReference>
<keyword evidence="2" id="KW-1185">Reference proteome</keyword>
<reference evidence="1" key="1">
    <citation type="journal article" date="2023" name="Science">
        <title>Genome structures resolve the early diversification of teleost fishes.</title>
        <authorList>
            <person name="Parey E."/>
            <person name="Louis A."/>
            <person name="Montfort J."/>
            <person name="Bouchez O."/>
            <person name="Roques C."/>
            <person name="Iampietro C."/>
            <person name="Lluch J."/>
            <person name="Castinel A."/>
            <person name="Donnadieu C."/>
            <person name="Desvignes T."/>
            <person name="Floi Bucao C."/>
            <person name="Jouanno E."/>
            <person name="Wen M."/>
            <person name="Mejri S."/>
            <person name="Dirks R."/>
            <person name="Jansen H."/>
            <person name="Henkel C."/>
            <person name="Chen W.J."/>
            <person name="Zahm M."/>
            <person name="Cabau C."/>
            <person name="Klopp C."/>
            <person name="Thompson A.W."/>
            <person name="Robinson-Rechavi M."/>
            <person name="Braasch I."/>
            <person name="Lecointre G."/>
            <person name="Bobe J."/>
            <person name="Postlethwait J.H."/>
            <person name="Berthelot C."/>
            <person name="Roest Crollius H."/>
            <person name="Guiguen Y."/>
        </authorList>
    </citation>
    <scope>NUCLEOTIDE SEQUENCE</scope>
    <source>
        <strain evidence="1">NC1722</strain>
    </source>
</reference>
<evidence type="ECO:0000313" key="2">
    <source>
        <dbReference type="Proteomes" id="UP001221898"/>
    </source>
</evidence>
<comment type="caution">
    <text evidence="1">The sequence shown here is derived from an EMBL/GenBank/DDBJ whole genome shotgun (WGS) entry which is preliminary data.</text>
</comment>
<organism evidence="1 2">
    <name type="scientific">Aldrovandia affinis</name>
    <dbReference type="NCBI Taxonomy" id="143900"/>
    <lineage>
        <taxon>Eukaryota</taxon>
        <taxon>Metazoa</taxon>
        <taxon>Chordata</taxon>
        <taxon>Craniata</taxon>
        <taxon>Vertebrata</taxon>
        <taxon>Euteleostomi</taxon>
        <taxon>Actinopterygii</taxon>
        <taxon>Neopterygii</taxon>
        <taxon>Teleostei</taxon>
        <taxon>Notacanthiformes</taxon>
        <taxon>Halosauridae</taxon>
        <taxon>Aldrovandia</taxon>
    </lineage>
</organism>
<accession>A0AAD7TA90</accession>
<sequence length="117" mass="13530">MLQSPLVELAKAVDLVKALLDTLQEYRDEYFFGELWREVEDTARNCDVSVETVAKRQQKTSRRLYGSIITFTTGDRRGGKGDMEGFRRDIFYPVLDSMIGELQRRFSKPNCNIMKGI</sequence>